<dbReference type="SMART" id="SM00267">
    <property type="entry name" value="GGDEF"/>
    <property type="match status" value="1"/>
</dbReference>
<dbReference type="AlphaFoldDB" id="A0A240UTW2"/>
<dbReference type="Gene3D" id="3.30.70.270">
    <property type="match status" value="1"/>
</dbReference>
<comment type="cofactor">
    <cofactor evidence="1">
        <name>Mg(2+)</name>
        <dbReference type="ChEBI" id="CHEBI:18420"/>
    </cofactor>
</comment>
<dbReference type="PANTHER" id="PTHR45138">
    <property type="entry name" value="REGULATORY COMPONENTS OF SENSORY TRANSDUCTION SYSTEM"/>
    <property type="match status" value="1"/>
</dbReference>
<keyword evidence="5" id="KW-1185">Reference proteome</keyword>
<dbReference type="NCBIfam" id="TIGR00254">
    <property type="entry name" value="GGDEF"/>
    <property type="match status" value="1"/>
</dbReference>
<sequence>MLDLTTLSFSSVVSRAAYCAVFLVLALRQREKSYLWHWLGAILASLLGAIMLTREPTNLTLPMLESMLIFTLYMISLVLSWSGLRRFYGLHFHTYAIVATIILIVTPALACLLGPWFNVSKTAISSIYFLCATAASIMVVAEILIARREDLWSQIVVAVAFSIYAMGFAFSAGMLILTDLQISTETARVTIIFDQVNSVLVYVGYVAMSGERANLQLRHQADTDALTGLFNRRGIQHALAKLDLKHPESTVCVLLGDLDHFKKINDTLGHEGGDAVLKIFAKRLKNLMRRDDIAVRWGGEEFLIVLTHTTIDEAGAFAERLRRHIESEPFVIASQAINVTISIGVAEIERPQETFDKAIGRADDALYQAKHNGRNRVCR</sequence>
<reference evidence="4 5" key="1">
    <citation type="submission" date="2017-05" db="EMBL/GenBank/DDBJ databases">
        <authorList>
            <person name="Song R."/>
            <person name="Chenine A.L."/>
            <person name="Ruprecht R.M."/>
        </authorList>
    </citation>
    <scope>NUCLEOTIDE SEQUENCE [LARGE SCALE GENOMIC DNA]</scope>
    <source>
        <strain evidence="4">SW32</strain>
    </source>
</reference>
<comment type="catalytic activity">
    <reaction evidence="3">
        <text>2 GTP = 3',3'-c-di-GMP + 2 diphosphate</text>
        <dbReference type="Rhea" id="RHEA:24898"/>
        <dbReference type="ChEBI" id="CHEBI:33019"/>
        <dbReference type="ChEBI" id="CHEBI:37565"/>
        <dbReference type="ChEBI" id="CHEBI:58805"/>
        <dbReference type="EC" id="2.7.7.65"/>
    </reaction>
</comment>
<dbReference type="PANTHER" id="PTHR45138:SF9">
    <property type="entry name" value="DIGUANYLATE CYCLASE DGCM-RELATED"/>
    <property type="match status" value="1"/>
</dbReference>
<accession>A0A240UTW2</accession>
<dbReference type="EMBL" id="CP021358">
    <property type="protein sequence ID" value="ART64450.1"/>
    <property type="molecule type" value="Genomic_DNA"/>
</dbReference>
<organism evidence="4 5">
    <name type="scientific">Kushneria marisflavi</name>
    <dbReference type="NCBI Taxonomy" id="157779"/>
    <lineage>
        <taxon>Bacteria</taxon>
        <taxon>Pseudomonadati</taxon>
        <taxon>Pseudomonadota</taxon>
        <taxon>Gammaproteobacteria</taxon>
        <taxon>Oceanospirillales</taxon>
        <taxon>Halomonadaceae</taxon>
        <taxon>Kushneria</taxon>
    </lineage>
</organism>
<dbReference type="InterPro" id="IPR029787">
    <property type="entry name" value="Nucleotide_cyclase"/>
</dbReference>
<dbReference type="Proteomes" id="UP000194457">
    <property type="component" value="Chromosome"/>
</dbReference>
<dbReference type="EC" id="2.7.7.65" evidence="2"/>
<dbReference type="FunFam" id="3.30.70.270:FF:000001">
    <property type="entry name" value="Diguanylate cyclase domain protein"/>
    <property type="match status" value="1"/>
</dbReference>
<gene>
    <name evidence="4" type="ORF">B9H00_16430</name>
</gene>
<dbReference type="SUPFAM" id="SSF55073">
    <property type="entry name" value="Nucleotide cyclase"/>
    <property type="match status" value="1"/>
</dbReference>
<evidence type="ECO:0000256" key="3">
    <source>
        <dbReference type="ARBA" id="ARBA00034247"/>
    </source>
</evidence>
<evidence type="ECO:0000256" key="1">
    <source>
        <dbReference type="ARBA" id="ARBA00001946"/>
    </source>
</evidence>
<dbReference type="Pfam" id="PF00990">
    <property type="entry name" value="GGDEF"/>
    <property type="match status" value="1"/>
</dbReference>
<dbReference type="GO" id="GO:0052621">
    <property type="term" value="F:diguanylate cyclase activity"/>
    <property type="evidence" value="ECO:0007669"/>
    <property type="project" value="UniProtKB-EC"/>
</dbReference>
<protein>
    <recommendedName>
        <fullName evidence="2">diguanylate cyclase</fullName>
        <ecNumber evidence="2">2.7.7.65</ecNumber>
    </recommendedName>
</protein>
<evidence type="ECO:0000313" key="4">
    <source>
        <dbReference type="EMBL" id="ART64450.1"/>
    </source>
</evidence>
<dbReference type="InterPro" id="IPR050469">
    <property type="entry name" value="Diguanylate_Cyclase"/>
</dbReference>
<dbReference type="InterPro" id="IPR000160">
    <property type="entry name" value="GGDEF_dom"/>
</dbReference>
<name>A0A240UTW2_9GAMM</name>
<evidence type="ECO:0000313" key="5">
    <source>
        <dbReference type="Proteomes" id="UP000194457"/>
    </source>
</evidence>
<proteinExistence type="predicted"/>
<dbReference type="PROSITE" id="PS50887">
    <property type="entry name" value="GGDEF"/>
    <property type="match status" value="1"/>
</dbReference>
<dbReference type="CDD" id="cd01949">
    <property type="entry name" value="GGDEF"/>
    <property type="match status" value="1"/>
</dbReference>
<evidence type="ECO:0000256" key="2">
    <source>
        <dbReference type="ARBA" id="ARBA00012528"/>
    </source>
</evidence>
<dbReference type="InterPro" id="IPR043128">
    <property type="entry name" value="Rev_trsase/Diguanyl_cyclase"/>
</dbReference>
<dbReference type="KEGG" id="kma:B9H00_16430"/>